<feature type="compositionally biased region" description="Pro residues" evidence="2">
    <location>
        <begin position="25"/>
        <end position="49"/>
    </location>
</feature>
<evidence type="ECO:0000313" key="4">
    <source>
        <dbReference type="EMBL" id="CBY36477.1"/>
    </source>
</evidence>
<dbReference type="Gene3D" id="3.10.200.10">
    <property type="entry name" value="Alpha carbonic anhydrase"/>
    <property type="match status" value="1"/>
</dbReference>
<organism evidence="4">
    <name type="scientific">Oikopleura dioica</name>
    <name type="common">Tunicate</name>
    <dbReference type="NCBI Taxonomy" id="34765"/>
    <lineage>
        <taxon>Eukaryota</taxon>
        <taxon>Metazoa</taxon>
        <taxon>Chordata</taxon>
        <taxon>Tunicata</taxon>
        <taxon>Appendicularia</taxon>
        <taxon>Copelata</taxon>
        <taxon>Oikopleuridae</taxon>
        <taxon>Oikopleura</taxon>
    </lineage>
</organism>
<dbReference type="PROSITE" id="PS51144">
    <property type="entry name" value="ALPHA_CA_2"/>
    <property type="match status" value="1"/>
</dbReference>
<dbReference type="AlphaFoldDB" id="E4YLW6"/>
<dbReference type="Pfam" id="PF00194">
    <property type="entry name" value="Carb_anhydrase"/>
    <property type="match status" value="1"/>
</dbReference>
<evidence type="ECO:0000256" key="1">
    <source>
        <dbReference type="ARBA" id="ARBA00010718"/>
    </source>
</evidence>
<feature type="region of interest" description="Disordered" evidence="2">
    <location>
        <begin position="23"/>
        <end position="78"/>
    </location>
</feature>
<protein>
    <recommendedName>
        <fullName evidence="3">Alpha-carbonic anhydrase domain-containing protein</fullName>
    </recommendedName>
</protein>
<comment type="similarity">
    <text evidence="1">Belongs to the alpha-carbonic anhydrase family.</text>
</comment>
<name>E4YLW6_OIKDI</name>
<dbReference type="GO" id="GO:0008270">
    <property type="term" value="F:zinc ion binding"/>
    <property type="evidence" value="ECO:0007669"/>
    <property type="project" value="InterPro"/>
</dbReference>
<sequence length="388" mass="44590">KISKKMNTKAHNWLLAVACAQRPDILPPPGMPPGMPSVPEQPEPTLEPSPEPEPEPEAEPNKDTDYKPNSVEDICENGHHQSPIDLSFVHNNFMMHEFTPAIVLSSNMSAGYDKEYNWHFKSDGHTIFLFLEDDESAELTIHEEDAHYKFDHFTFRWGDLEKGGSEHTVNHAHAFGEIQAWHRMHNMTHDEAVKHESGFRVISAFVELCEVDSSPFIKDLSRRLRTKAKNEKEDGKLEQAAFSFNSIFKGVDPHSYYFYHGSHTHPNHGDCSESVEWVIMQDPIRITKDTVKNFTFNKFSSSISGKEYHENPWNDRQVHHFSNNPQATKMIMLNRRMLDMTKRSMGKKMSEMEEKIMRFKKINGKGGKKTPKNGGKKSPISPRMKNSN</sequence>
<evidence type="ECO:0000256" key="2">
    <source>
        <dbReference type="SAM" id="MobiDB-lite"/>
    </source>
</evidence>
<evidence type="ECO:0000259" key="3">
    <source>
        <dbReference type="PROSITE" id="PS51144"/>
    </source>
</evidence>
<reference evidence="4" key="1">
    <citation type="journal article" date="2010" name="Science">
        <title>Plasticity of animal genome architecture unmasked by rapid evolution of a pelagic tunicate.</title>
        <authorList>
            <person name="Denoeud F."/>
            <person name="Henriet S."/>
            <person name="Mungpakdee S."/>
            <person name="Aury J.M."/>
            <person name="Da Silva C."/>
            <person name="Brinkmann H."/>
            <person name="Mikhaleva J."/>
            <person name="Olsen L.C."/>
            <person name="Jubin C."/>
            <person name="Canestro C."/>
            <person name="Bouquet J.M."/>
            <person name="Danks G."/>
            <person name="Poulain J."/>
            <person name="Campsteijn C."/>
            <person name="Adamski M."/>
            <person name="Cross I."/>
            <person name="Yadetie F."/>
            <person name="Muffato M."/>
            <person name="Louis A."/>
            <person name="Butcher S."/>
            <person name="Tsagkogeorga G."/>
            <person name="Konrad A."/>
            <person name="Singh S."/>
            <person name="Jensen M.F."/>
            <person name="Cong E.H."/>
            <person name="Eikeseth-Otteraa H."/>
            <person name="Noel B."/>
            <person name="Anthouard V."/>
            <person name="Porcel B.M."/>
            <person name="Kachouri-Lafond R."/>
            <person name="Nishino A."/>
            <person name="Ugolini M."/>
            <person name="Chourrout P."/>
            <person name="Nishida H."/>
            <person name="Aasland R."/>
            <person name="Huzurbazar S."/>
            <person name="Westhof E."/>
            <person name="Delsuc F."/>
            <person name="Lehrach H."/>
            <person name="Reinhardt R."/>
            <person name="Weissenbach J."/>
            <person name="Roy S.W."/>
            <person name="Artiguenave F."/>
            <person name="Postlethwait J.H."/>
            <person name="Manak J.R."/>
            <person name="Thompson E.M."/>
            <person name="Jaillon O."/>
            <person name="Du Pasquier L."/>
            <person name="Boudinot P."/>
            <person name="Liberles D.A."/>
            <person name="Volff J.N."/>
            <person name="Philippe H."/>
            <person name="Lenhard B."/>
            <person name="Roest Crollius H."/>
            <person name="Wincker P."/>
            <person name="Chourrout D."/>
        </authorList>
    </citation>
    <scope>NUCLEOTIDE SEQUENCE [LARGE SCALE GENOMIC DNA]</scope>
</reference>
<feature type="domain" description="Alpha-carbonic anhydrase" evidence="3">
    <location>
        <begin position="62"/>
        <end position="322"/>
    </location>
</feature>
<proteinExistence type="inferred from homology"/>
<accession>E4YLW6</accession>
<dbReference type="GO" id="GO:0004089">
    <property type="term" value="F:carbonate dehydratase activity"/>
    <property type="evidence" value="ECO:0007669"/>
    <property type="project" value="InterPro"/>
</dbReference>
<dbReference type="GO" id="GO:0005737">
    <property type="term" value="C:cytoplasm"/>
    <property type="evidence" value="ECO:0007669"/>
    <property type="project" value="TreeGrafter"/>
</dbReference>
<feature type="compositionally biased region" description="Basic residues" evidence="2">
    <location>
        <begin position="359"/>
        <end position="375"/>
    </location>
</feature>
<dbReference type="SUPFAM" id="SSF51069">
    <property type="entry name" value="Carbonic anhydrase"/>
    <property type="match status" value="1"/>
</dbReference>
<feature type="region of interest" description="Disordered" evidence="2">
    <location>
        <begin position="359"/>
        <end position="388"/>
    </location>
</feature>
<dbReference type="InterPro" id="IPR001148">
    <property type="entry name" value="CA_dom"/>
</dbReference>
<feature type="non-terminal residue" evidence="4">
    <location>
        <position position="1"/>
    </location>
</feature>
<dbReference type="EMBL" id="FN654784">
    <property type="protein sequence ID" value="CBY36477.1"/>
    <property type="molecule type" value="Genomic_DNA"/>
</dbReference>
<dbReference type="InterPro" id="IPR036398">
    <property type="entry name" value="CA_dom_sf"/>
</dbReference>
<dbReference type="Proteomes" id="UP000011014">
    <property type="component" value="Unassembled WGS sequence"/>
</dbReference>
<dbReference type="PANTHER" id="PTHR18952:SF124">
    <property type="entry name" value="CARBONIC ANHYDRASE 7"/>
    <property type="match status" value="1"/>
</dbReference>
<dbReference type="PANTHER" id="PTHR18952">
    <property type="entry name" value="CARBONIC ANHYDRASE"/>
    <property type="match status" value="1"/>
</dbReference>
<dbReference type="InterPro" id="IPR023561">
    <property type="entry name" value="Carbonic_anhydrase_a-class"/>
</dbReference>
<dbReference type="SMART" id="SM01057">
    <property type="entry name" value="Carb_anhydrase"/>
    <property type="match status" value="1"/>
</dbReference>
<gene>
    <name evidence="4" type="ORF">GSOID_T00029485001</name>
</gene>